<evidence type="ECO:0000313" key="1">
    <source>
        <dbReference type="EMBL" id="KDR15890.1"/>
    </source>
</evidence>
<gene>
    <name evidence="1" type="ORF">L798_09816</name>
</gene>
<dbReference type="InParanoid" id="A0A067QZA2"/>
<proteinExistence type="predicted"/>
<sequence>MGLLGQDQGVVVVHARRTSYLQREYNSDHNECSTGGVNGSHHL</sequence>
<reference evidence="1 2" key="1">
    <citation type="journal article" date="2014" name="Nat. Commun.">
        <title>Molecular traces of alternative social organization in a termite genome.</title>
        <authorList>
            <person name="Terrapon N."/>
            <person name="Li C."/>
            <person name="Robertson H.M."/>
            <person name="Ji L."/>
            <person name="Meng X."/>
            <person name="Booth W."/>
            <person name="Chen Z."/>
            <person name="Childers C.P."/>
            <person name="Glastad K.M."/>
            <person name="Gokhale K."/>
            <person name="Gowin J."/>
            <person name="Gronenberg W."/>
            <person name="Hermansen R.A."/>
            <person name="Hu H."/>
            <person name="Hunt B.G."/>
            <person name="Huylmans A.K."/>
            <person name="Khalil S.M."/>
            <person name="Mitchell R.D."/>
            <person name="Munoz-Torres M.C."/>
            <person name="Mustard J.A."/>
            <person name="Pan H."/>
            <person name="Reese J.T."/>
            <person name="Scharf M.E."/>
            <person name="Sun F."/>
            <person name="Vogel H."/>
            <person name="Xiao J."/>
            <person name="Yang W."/>
            <person name="Yang Z."/>
            <person name="Yang Z."/>
            <person name="Zhou J."/>
            <person name="Zhu J."/>
            <person name="Brent C.S."/>
            <person name="Elsik C.G."/>
            <person name="Goodisman M.A."/>
            <person name="Liberles D.A."/>
            <person name="Roe R.M."/>
            <person name="Vargo E.L."/>
            <person name="Vilcinskas A."/>
            <person name="Wang J."/>
            <person name="Bornberg-Bauer E."/>
            <person name="Korb J."/>
            <person name="Zhang G."/>
            <person name="Liebig J."/>
        </authorList>
    </citation>
    <scope>NUCLEOTIDE SEQUENCE [LARGE SCALE GENOMIC DNA]</scope>
    <source>
        <tissue evidence="1">Whole organism</tissue>
    </source>
</reference>
<dbReference type="EMBL" id="KK852811">
    <property type="protein sequence ID" value="KDR15890.1"/>
    <property type="molecule type" value="Genomic_DNA"/>
</dbReference>
<evidence type="ECO:0000313" key="2">
    <source>
        <dbReference type="Proteomes" id="UP000027135"/>
    </source>
</evidence>
<name>A0A067QZA2_ZOONE</name>
<organism evidence="1 2">
    <name type="scientific">Zootermopsis nevadensis</name>
    <name type="common">Dampwood termite</name>
    <dbReference type="NCBI Taxonomy" id="136037"/>
    <lineage>
        <taxon>Eukaryota</taxon>
        <taxon>Metazoa</taxon>
        <taxon>Ecdysozoa</taxon>
        <taxon>Arthropoda</taxon>
        <taxon>Hexapoda</taxon>
        <taxon>Insecta</taxon>
        <taxon>Pterygota</taxon>
        <taxon>Neoptera</taxon>
        <taxon>Polyneoptera</taxon>
        <taxon>Dictyoptera</taxon>
        <taxon>Blattodea</taxon>
        <taxon>Blattoidea</taxon>
        <taxon>Termitoidae</taxon>
        <taxon>Termopsidae</taxon>
        <taxon>Zootermopsis</taxon>
    </lineage>
</organism>
<accession>A0A067QZA2</accession>
<protein>
    <submittedName>
        <fullName evidence="1">Uncharacterized protein</fullName>
    </submittedName>
</protein>
<dbReference type="Proteomes" id="UP000027135">
    <property type="component" value="Unassembled WGS sequence"/>
</dbReference>
<keyword evidence="2" id="KW-1185">Reference proteome</keyword>
<dbReference type="AlphaFoldDB" id="A0A067QZA2"/>